<dbReference type="PANTHER" id="PTHR34351:SF1">
    <property type="entry name" value="SLR1927 PROTEIN"/>
    <property type="match status" value="1"/>
</dbReference>
<feature type="transmembrane region" description="Helical" evidence="1">
    <location>
        <begin position="33"/>
        <end position="52"/>
    </location>
</feature>
<dbReference type="PANTHER" id="PTHR34351">
    <property type="entry name" value="SLR1927 PROTEIN-RELATED"/>
    <property type="match status" value="1"/>
</dbReference>
<feature type="transmembrane region" description="Helical" evidence="1">
    <location>
        <begin position="58"/>
        <end position="78"/>
    </location>
</feature>
<dbReference type="EMBL" id="BAAAQW010000005">
    <property type="protein sequence ID" value="GAA2200343.1"/>
    <property type="molecule type" value="Genomic_DNA"/>
</dbReference>
<dbReference type="Proteomes" id="UP001500432">
    <property type="component" value="Unassembled WGS sequence"/>
</dbReference>
<evidence type="ECO:0000313" key="4">
    <source>
        <dbReference type="Proteomes" id="UP001500432"/>
    </source>
</evidence>
<organism evidence="3 4">
    <name type="scientific">Sinomonas flava</name>
    <dbReference type="NCBI Taxonomy" id="496857"/>
    <lineage>
        <taxon>Bacteria</taxon>
        <taxon>Bacillati</taxon>
        <taxon>Actinomycetota</taxon>
        <taxon>Actinomycetes</taxon>
        <taxon>Micrococcales</taxon>
        <taxon>Micrococcaceae</taxon>
        <taxon>Sinomonas</taxon>
    </lineage>
</organism>
<dbReference type="InterPro" id="IPR002881">
    <property type="entry name" value="DUF58"/>
</dbReference>
<evidence type="ECO:0000256" key="1">
    <source>
        <dbReference type="SAM" id="Phobius"/>
    </source>
</evidence>
<keyword evidence="1" id="KW-0472">Membrane</keyword>
<keyword evidence="4" id="KW-1185">Reference proteome</keyword>
<evidence type="ECO:0000313" key="3">
    <source>
        <dbReference type="EMBL" id="GAA2200343.1"/>
    </source>
</evidence>
<gene>
    <name evidence="3" type="ORF">GCM10009849_20450</name>
</gene>
<comment type="caution">
    <text evidence="3">The sequence shown here is derived from an EMBL/GenBank/DDBJ whole genome shotgun (WGS) entry which is preliminary data.</text>
</comment>
<evidence type="ECO:0000259" key="2">
    <source>
        <dbReference type="Pfam" id="PF01882"/>
    </source>
</evidence>
<name>A0ABN3BTW1_9MICC</name>
<sequence>MGRSESRRAGQRAGGAHHYGGAVRTDWRGALTLRGWGFVGAAIAVLLAAELLGRRDLLHLAVFLGLIPAAALASNLLFRPSLDVRRTPTPDVVEAGHTTEVALSLAHSGLLSGRMSMAEQLPPSLGAGPGFLYPGRSIGRDGRSHYRYELASPRRGLYLLGPVEAMHTDPFGLAERHSRIGAPTRLTVTPPVLPLAEGVLAGRRGTEGTVAARIQSMPSDDDVMTREYRPGDPMRRVHWAATARQGELMVRQEESATSPEATLILDLRRSAFPFPGHAASDAPDSPAFEWAVTTAMSVCAHLVSLDYSIRLLAPDGTLALARSASAPEPDSPEYAGAAGLAAIGESLAAITPREAAASAGDGFSDLLLDRLEGHRGRGPIVAILGRTSRDAARELAPAALLAERALAAVVVPVAGGGREAVEALRQSGWMAAECTPRTPVASAWAALVDDSPERGGRR</sequence>
<reference evidence="3 4" key="1">
    <citation type="journal article" date="2019" name="Int. J. Syst. Evol. Microbiol.">
        <title>The Global Catalogue of Microorganisms (GCM) 10K type strain sequencing project: providing services to taxonomists for standard genome sequencing and annotation.</title>
        <authorList>
            <consortium name="The Broad Institute Genomics Platform"/>
            <consortium name="The Broad Institute Genome Sequencing Center for Infectious Disease"/>
            <person name="Wu L."/>
            <person name="Ma J."/>
        </authorList>
    </citation>
    <scope>NUCLEOTIDE SEQUENCE [LARGE SCALE GENOMIC DNA]</scope>
    <source>
        <strain evidence="3 4">JCM 16034</strain>
    </source>
</reference>
<proteinExistence type="predicted"/>
<keyword evidence="1" id="KW-1133">Transmembrane helix</keyword>
<keyword evidence="1" id="KW-0812">Transmembrane</keyword>
<protein>
    <submittedName>
        <fullName evidence="3">DUF58 domain-containing protein</fullName>
    </submittedName>
</protein>
<feature type="domain" description="DUF58" evidence="2">
    <location>
        <begin position="225"/>
        <end position="270"/>
    </location>
</feature>
<accession>A0ABN3BTW1</accession>
<dbReference type="Pfam" id="PF01882">
    <property type="entry name" value="DUF58"/>
    <property type="match status" value="1"/>
</dbReference>